<name>A0ABS8VYZ4_9PROT</name>
<organism evidence="2 3">
    <name type="scientific">Acetobacter sicerae</name>
    <dbReference type="NCBI Taxonomy" id="85325"/>
    <lineage>
        <taxon>Bacteria</taxon>
        <taxon>Pseudomonadati</taxon>
        <taxon>Pseudomonadota</taxon>
        <taxon>Alphaproteobacteria</taxon>
        <taxon>Acetobacterales</taxon>
        <taxon>Acetobacteraceae</taxon>
        <taxon>Acetobacter</taxon>
    </lineage>
</organism>
<evidence type="ECO:0000256" key="1">
    <source>
        <dbReference type="SAM" id="MobiDB-lite"/>
    </source>
</evidence>
<comment type="caution">
    <text evidence="2">The sequence shown here is derived from an EMBL/GenBank/DDBJ whole genome shotgun (WGS) entry which is preliminary data.</text>
</comment>
<gene>
    <name evidence="2" type="ORF">LWC05_14045</name>
</gene>
<proteinExistence type="predicted"/>
<feature type="region of interest" description="Disordered" evidence="1">
    <location>
        <begin position="84"/>
        <end position="109"/>
    </location>
</feature>
<reference evidence="2 3" key="1">
    <citation type="submission" date="2021-12" db="EMBL/GenBank/DDBJ databases">
        <title>Genome sequence of Acetobacter sicerae DmPark20a_162.</title>
        <authorList>
            <person name="Chaston J.M."/>
        </authorList>
    </citation>
    <scope>NUCLEOTIDE SEQUENCE [LARGE SCALE GENOMIC DNA]</scope>
    <source>
        <strain evidence="2 3">DmPark20a_162</strain>
    </source>
</reference>
<accession>A0ABS8VYZ4</accession>
<dbReference type="Proteomes" id="UP001521074">
    <property type="component" value="Unassembled WGS sequence"/>
</dbReference>
<protein>
    <submittedName>
        <fullName evidence="2">Uncharacterized protein</fullName>
    </submittedName>
</protein>
<evidence type="ECO:0000313" key="3">
    <source>
        <dbReference type="Proteomes" id="UP001521074"/>
    </source>
</evidence>
<keyword evidence="3" id="KW-1185">Reference proteome</keyword>
<dbReference type="EMBL" id="JAJSOJ010000055">
    <property type="protein sequence ID" value="MCE0744999.1"/>
    <property type="molecule type" value="Genomic_DNA"/>
</dbReference>
<feature type="compositionally biased region" description="Polar residues" evidence="1">
    <location>
        <begin position="92"/>
        <end position="102"/>
    </location>
</feature>
<sequence>MDFNDLIEVGPAPQKRVSKVADSLEHKMHEGAVIVAYAMHPLRTTTATHIWIHPDGEPGKRFGFVGSFASRGFEKFTSVGDTSYGGEDRNENGWQITINPSSEKGYVVT</sequence>
<evidence type="ECO:0000313" key="2">
    <source>
        <dbReference type="EMBL" id="MCE0744999.1"/>
    </source>
</evidence>
<dbReference type="RefSeq" id="WP_232878732.1">
    <property type="nucleotide sequence ID" value="NZ_JAJSOJ010000055.1"/>
</dbReference>